<gene>
    <name evidence="1" type="ORF">L798_15538</name>
</gene>
<keyword evidence="2" id="KW-1185">Reference proteome</keyword>
<dbReference type="InParanoid" id="A0A067QM75"/>
<dbReference type="Proteomes" id="UP000027135">
    <property type="component" value="Unassembled WGS sequence"/>
</dbReference>
<organism evidence="1 2">
    <name type="scientific">Zootermopsis nevadensis</name>
    <name type="common">Dampwood termite</name>
    <dbReference type="NCBI Taxonomy" id="136037"/>
    <lineage>
        <taxon>Eukaryota</taxon>
        <taxon>Metazoa</taxon>
        <taxon>Ecdysozoa</taxon>
        <taxon>Arthropoda</taxon>
        <taxon>Hexapoda</taxon>
        <taxon>Insecta</taxon>
        <taxon>Pterygota</taxon>
        <taxon>Neoptera</taxon>
        <taxon>Polyneoptera</taxon>
        <taxon>Dictyoptera</taxon>
        <taxon>Blattodea</taxon>
        <taxon>Blattoidea</taxon>
        <taxon>Termitoidae</taxon>
        <taxon>Termopsidae</taxon>
        <taxon>Zootermopsis</taxon>
    </lineage>
</organism>
<reference evidence="1 2" key="1">
    <citation type="journal article" date="2014" name="Nat. Commun.">
        <title>Molecular traces of alternative social organization in a termite genome.</title>
        <authorList>
            <person name="Terrapon N."/>
            <person name="Li C."/>
            <person name="Robertson H.M."/>
            <person name="Ji L."/>
            <person name="Meng X."/>
            <person name="Booth W."/>
            <person name="Chen Z."/>
            <person name="Childers C.P."/>
            <person name="Glastad K.M."/>
            <person name="Gokhale K."/>
            <person name="Gowin J."/>
            <person name="Gronenberg W."/>
            <person name="Hermansen R.A."/>
            <person name="Hu H."/>
            <person name="Hunt B.G."/>
            <person name="Huylmans A.K."/>
            <person name="Khalil S.M."/>
            <person name="Mitchell R.D."/>
            <person name="Munoz-Torres M.C."/>
            <person name="Mustard J.A."/>
            <person name="Pan H."/>
            <person name="Reese J.T."/>
            <person name="Scharf M.E."/>
            <person name="Sun F."/>
            <person name="Vogel H."/>
            <person name="Xiao J."/>
            <person name="Yang W."/>
            <person name="Yang Z."/>
            <person name="Yang Z."/>
            <person name="Zhou J."/>
            <person name="Zhu J."/>
            <person name="Brent C.S."/>
            <person name="Elsik C.G."/>
            <person name="Goodisman M.A."/>
            <person name="Liberles D.A."/>
            <person name="Roe R.M."/>
            <person name="Vargo E.L."/>
            <person name="Vilcinskas A."/>
            <person name="Wang J."/>
            <person name="Bornberg-Bauer E."/>
            <person name="Korb J."/>
            <person name="Zhang G."/>
            <person name="Liebig J."/>
        </authorList>
    </citation>
    <scope>NUCLEOTIDE SEQUENCE [LARGE SCALE GENOMIC DNA]</scope>
    <source>
        <tissue evidence="1">Whole organism</tissue>
    </source>
</reference>
<dbReference type="EMBL" id="KK853155">
    <property type="protein sequence ID" value="KDR10520.1"/>
    <property type="molecule type" value="Genomic_DNA"/>
</dbReference>
<proteinExistence type="predicted"/>
<accession>A0A067QM75</accession>
<name>A0A067QM75_ZOONE</name>
<evidence type="ECO:0000313" key="1">
    <source>
        <dbReference type="EMBL" id="KDR10520.1"/>
    </source>
</evidence>
<evidence type="ECO:0000313" key="2">
    <source>
        <dbReference type="Proteomes" id="UP000027135"/>
    </source>
</evidence>
<dbReference type="AlphaFoldDB" id="A0A067QM75"/>
<sequence length="105" mass="11631">MYSSSNIILSDQIKEGEVGSICSMHFEIQQTQNSVPSRRNAKIETPLIVITAQIMKMAALRPRHLYPFDGSLGGPRCRSGRGINEEMTLRKGALAKLCAGRRTCH</sequence>
<protein>
    <submittedName>
        <fullName evidence="1">Uncharacterized protein</fullName>
    </submittedName>
</protein>